<evidence type="ECO:0000256" key="1">
    <source>
        <dbReference type="SAM" id="SignalP"/>
    </source>
</evidence>
<feature type="chain" id="PRO_5046043584" evidence="1">
    <location>
        <begin position="27"/>
        <end position="376"/>
    </location>
</feature>
<keyword evidence="3" id="KW-1185">Reference proteome</keyword>
<gene>
    <name evidence="2" type="primary">traF</name>
    <name evidence="2" type="ORF">AB4876_14515</name>
</gene>
<evidence type="ECO:0000313" key="3">
    <source>
        <dbReference type="Proteomes" id="UP001557485"/>
    </source>
</evidence>
<reference evidence="2 3" key="1">
    <citation type="journal article" date="2011" name="Int. J. Syst. Evol. Microbiol.">
        <title>Zhongshania antarctica gen. nov., sp. nov. and Zhongshania guokunii sp. nov., gammaproteobacteria respectively isolated from coastal attached (fast) ice and surface seawater of the Antarctic.</title>
        <authorList>
            <person name="Li H.J."/>
            <person name="Zhang X.Y."/>
            <person name="Chen C.X."/>
            <person name="Zhang Y.J."/>
            <person name="Gao Z.M."/>
            <person name="Yu Y."/>
            <person name="Chen X.L."/>
            <person name="Chen B."/>
            <person name="Zhang Y.Z."/>
        </authorList>
    </citation>
    <scope>NUCLEOTIDE SEQUENCE [LARGE SCALE GENOMIC DNA]</scope>
    <source>
        <strain evidence="2 3">ZS6-22T</strain>
    </source>
</reference>
<dbReference type="InterPro" id="IPR032811">
    <property type="entry name" value="Put_conjugal_transfer"/>
</dbReference>
<organism evidence="2 3">
    <name type="scientific">Zhongshania guokunii</name>
    <dbReference type="NCBI Taxonomy" id="641783"/>
    <lineage>
        <taxon>Bacteria</taxon>
        <taxon>Pseudomonadati</taxon>
        <taxon>Pseudomonadota</taxon>
        <taxon>Gammaproteobacteria</taxon>
        <taxon>Cellvibrionales</taxon>
        <taxon>Spongiibacteraceae</taxon>
        <taxon>Zhongshania</taxon>
    </lineage>
</organism>
<dbReference type="RefSeq" id="WP_368382498.1">
    <property type="nucleotide sequence ID" value="NZ_JBFRYA010000013.1"/>
</dbReference>
<feature type="signal peptide" evidence="1">
    <location>
        <begin position="1"/>
        <end position="26"/>
    </location>
</feature>
<dbReference type="EMBL" id="JBFRYA010000013">
    <property type="protein sequence ID" value="MEX1670131.1"/>
    <property type="molecule type" value="Genomic_DNA"/>
</dbReference>
<name>A0ABV3U8A9_9GAMM</name>
<comment type="caution">
    <text evidence="2">The sequence shown here is derived from an EMBL/GenBank/DDBJ whole genome shotgun (WGS) entry which is preliminary data.</text>
</comment>
<protein>
    <submittedName>
        <fullName evidence="2">Conjugal transfer protein TraF</fullName>
    </submittedName>
</protein>
<accession>A0ABV3U8A9</accession>
<proteinExistence type="predicted"/>
<dbReference type="Pfam" id="PF13729">
    <property type="entry name" value="TraF_2"/>
    <property type="match status" value="1"/>
</dbReference>
<evidence type="ECO:0000313" key="2">
    <source>
        <dbReference type="EMBL" id="MEX1670131.1"/>
    </source>
</evidence>
<dbReference type="Proteomes" id="UP001557485">
    <property type="component" value="Unassembled WGS sequence"/>
</dbReference>
<sequence>MPASSAKLNRALLLCSLPLFASAAHAASGDYQLSPLHSNPAAVPLRSDVNESLLQMDGYFFVDDSDGLVQSIKEAYDEGRSLQGRSRGVLVIPGDESALVASLESMSDDTNGFNVGAHFSLNTQSPAWHILGGSEFRGTERFNYDEADATRLRFATVLGLFSFGELQSSMEISVLWFNFLGANYRFNIDGLPNTQFGITAKLQNISLIERSILISEYDEEKIFDADRDVDHNLQLNADLGVSHRLGDWSAGLSIKDIYQQTMRSTLGTLYQQRSQFTSHIGYQATWGEVQLNADLTPQAGFGEIPSQRIYDLNSSIPLSERVALLLAYRWFDSPYNDDAPTIGLHYNLDQLLHITAKFSYAGSNELGGSINLQLPL</sequence>
<keyword evidence="1" id="KW-0732">Signal</keyword>